<organism evidence="2 3">
    <name type="scientific">Diaporthe ampelina</name>
    <dbReference type="NCBI Taxonomy" id="1214573"/>
    <lineage>
        <taxon>Eukaryota</taxon>
        <taxon>Fungi</taxon>
        <taxon>Dikarya</taxon>
        <taxon>Ascomycota</taxon>
        <taxon>Pezizomycotina</taxon>
        <taxon>Sordariomycetes</taxon>
        <taxon>Sordariomycetidae</taxon>
        <taxon>Diaporthales</taxon>
        <taxon>Diaporthaceae</taxon>
        <taxon>Diaporthe</taxon>
    </lineage>
</organism>
<feature type="compositionally biased region" description="Basic and acidic residues" evidence="1">
    <location>
        <begin position="59"/>
        <end position="69"/>
    </location>
</feature>
<evidence type="ECO:0000313" key="3">
    <source>
        <dbReference type="Proteomes" id="UP000034680"/>
    </source>
</evidence>
<evidence type="ECO:0000256" key="1">
    <source>
        <dbReference type="SAM" id="MobiDB-lite"/>
    </source>
</evidence>
<reference evidence="2 3" key="2">
    <citation type="submission" date="2015-05" db="EMBL/GenBank/DDBJ databases">
        <authorList>
            <person name="Morales-Cruz A."/>
            <person name="Amrine K.C."/>
            <person name="Cantu D."/>
        </authorList>
    </citation>
    <scope>NUCLEOTIDE SEQUENCE [LARGE SCALE GENOMIC DNA]</scope>
    <source>
        <strain evidence="2">DA912</strain>
    </source>
</reference>
<keyword evidence="3" id="KW-1185">Reference proteome</keyword>
<sequence>MKFTVAVPLVALLTALILALLTLLAGIKPAFMPGAYIVRILDQDPSNADDPGSSGTAHPDNRKEDPSPC</sequence>
<reference evidence="2 3" key="1">
    <citation type="submission" date="2015-05" db="EMBL/GenBank/DDBJ databases">
        <title>Distinctive expansion of gene families associated with plant cell wall degradation and secondary metabolism in the genomes of grapevine trunk pathogens.</title>
        <authorList>
            <person name="Lawrence D.P."/>
            <person name="Travadon R."/>
            <person name="Rolshausen P.E."/>
            <person name="Baumgartner K."/>
        </authorList>
    </citation>
    <scope>NUCLEOTIDE SEQUENCE [LARGE SCALE GENOMIC DNA]</scope>
    <source>
        <strain evidence="2">DA912</strain>
    </source>
</reference>
<comment type="caution">
    <text evidence="2">The sequence shown here is derived from an EMBL/GenBank/DDBJ whole genome shotgun (WGS) entry which is preliminary data.</text>
</comment>
<dbReference type="Proteomes" id="UP000034680">
    <property type="component" value="Unassembled WGS sequence"/>
</dbReference>
<proteinExistence type="predicted"/>
<dbReference type="EMBL" id="LCUC01000056">
    <property type="protein sequence ID" value="KKY38615.1"/>
    <property type="molecule type" value="Genomic_DNA"/>
</dbReference>
<protein>
    <submittedName>
        <fullName evidence="2">Uncharacterized protein</fullName>
    </submittedName>
</protein>
<dbReference type="AlphaFoldDB" id="A0A0G2IF74"/>
<gene>
    <name evidence="2" type="ORF">UCDDA912_g01452</name>
</gene>
<accession>A0A0G2IF74</accession>
<evidence type="ECO:0000313" key="2">
    <source>
        <dbReference type="EMBL" id="KKY38615.1"/>
    </source>
</evidence>
<feature type="region of interest" description="Disordered" evidence="1">
    <location>
        <begin position="46"/>
        <end position="69"/>
    </location>
</feature>
<name>A0A0G2IF74_9PEZI</name>